<proteinExistence type="predicted"/>
<name>A0ACC5RFN5_9HYPH</name>
<dbReference type="Proteomes" id="UP000616151">
    <property type="component" value="Unassembled WGS sequence"/>
</dbReference>
<protein>
    <submittedName>
        <fullName evidence="1">ABC transporter permease</fullName>
    </submittedName>
</protein>
<gene>
    <name evidence="1" type="ORF">JHL16_33915</name>
</gene>
<accession>A0ACC5RFN5</accession>
<evidence type="ECO:0000313" key="1">
    <source>
        <dbReference type="EMBL" id="MBK1871414.1"/>
    </source>
</evidence>
<evidence type="ECO:0000313" key="2">
    <source>
        <dbReference type="Proteomes" id="UP000616151"/>
    </source>
</evidence>
<organism evidence="1 2">
    <name type="scientific">Taklimakanibacter albus</name>
    <dbReference type="NCBI Taxonomy" id="2800327"/>
    <lineage>
        <taxon>Bacteria</taxon>
        <taxon>Pseudomonadati</taxon>
        <taxon>Pseudomonadota</taxon>
        <taxon>Alphaproteobacteria</taxon>
        <taxon>Hyphomicrobiales</taxon>
        <taxon>Aestuariivirgaceae</taxon>
        <taxon>Taklimakanibacter</taxon>
    </lineage>
</organism>
<comment type="caution">
    <text evidence="1">The sequence shown here is derived from an EMBL/GenBank/DDBJ whole genome shotgun (WGS) entry which is preliminary data.</text>
</comment>
<sequence>MESHVDPKRRLWLFALTGLVLLFLVAPTLIVIPMSFSSSNSLTFPPPGYSLRWYETFLTSEKWQLATSVSLRMALGAMVLATVFGTMAAYGLHVTRHALRGALYGTLVLPLMVPSILIAIGTFFAYAALGLLNTVTGLVLVNTMIAIPFVLVTVGAGLRSYDMNQEMVARSLGANRLVAFLTVTLPQIKYSVISAALLSFIVAFDEVVVAVFISKGEKAPLTQVMFSTLRDEVDPTIAAVSTLLIALATIPPLVLQLLANRKKESRP</sequence>
<reference evidence="1" key="1">
    <citation type="submission" date="2021-01" db="EMBL/GenBank/DDBJ databases">
        <authorList>
            <person name="Sun Q."/>
        </authorList>
    </citation>
    <scope>NUCLEOTIDE SEQUENCE</scope>
    <source>
        <strain evidence="1">YIM B02566</strain>
    </source>
</reference>
<dbReference type="EMBL" id="JAENHL010000008">
    <property type="protein sequence ID" value="MBK1871414.1"/>
    <property type="molecule type" value="Genomic_DNA"/>
</dbReference>
<keyword evidence="2" id="KW-1185">Reference proteome</keyword>